<feature type="signal peptide" evidence="1">
    <location>
        <begin position="1"/>
        <end position="24"/>
    </location>
</feature>
<protein>
    <submittedName>
        <fullName evidence="2">Uncharacterized protein</fullName>
    </submittedName>
</protein>
<evidence type="ECO:0000313" key="3">
    <source>
        <dbReference type="Proteomes" id="UP001412067"/>
    </source>
</evidence>
<evidence type="ECO:0000313" key="2">
    <source>
        <dbReference type="EMBL" id="KAK8963191.1"/>
    </source>
</evidence>
<feature type="chain" id="PRO_5045870285" evidence="1">
    <location>
        <begin position="25"/>
        <end position="102"/>
    </location>
</feature>
<organism evidence="2 3">
    <name type="scientific">Platanthera guangdongensis</name>
    <dbReference type="NCBI Taxonomy" id="2320717"/>
    <lineage>
        <taxon>Eukaryota</taxon>
        <taxon>Viridiplantae</taxon>
        <taxon>Streptophyta</taxon>
        <taxon>Embryophyta</taxon>
        <taxon>Tracheophyta</taxon>
        <taxon>Spermatophyta</taxon>
        <taxon>Magnoliopsida</taxon>
        <taxon>Liliopsida</taxon>
        <taxon>Asparagales</taxon>
        <taxon>Orchidaceae</taxon>
        <taxon>Orchidoideae</taxon>
        <taxon>Orchideae</taxon>
        <taxon>Orchidinae</taxon>
        <taxon>Platanthera</taxon>
    </lineage>
</organism>
<comment type="caution">
    <text evidence="2">The sequence shown here is derived from an EMBL/GenBank/DDBJ whole genome shotgun (WGS) entry which is preliminary data.</text>
</comment>
<reference evidence="2 3" key="1">
    <citation type="journal article" date="2022" name="Nat. Plants">
        <title>Genomes of leafy and leafless Platanthera orchids illuminate the evolution of mycoheterotrophy.</title>
        <authorList>
            <person name="Li M.H."/>
            <person name="Liu K.W."/>
            <person name="Li Z."/>
            <person name="Lu H.C."/>
            <person name="Ye Q.L."/>
            <person name="Zhang D."/>
            <person name="Wang J.Y."/>
            <person name="Li Y.F."/>
            <person name="Zhong Z.M."/>
            <person name="Liu X."/>
            <person name="Yu X."/>
            <person name="Liu D.K."/>
            <person name="Tu X.D."/>
            <person name="Liu B."/>
            <person name="Hao Y."/>
            <person name="Liao X.Y."/>
            <person name="Jiang Y.T."/>
            <person name="Sun W.H."/>
            <person name="Chen J."/>
            <person name="Chen Y.Q."/>
            <person name="Ai Y."/>
            <person name="Zhai J.W."/>
            <person name="Wu S.S."/>
            <person name="Zhou Z."/>
            <person name="Hsiao Y.Y."/>
            <person name="Wu W.L."/>
            <person name="Chen Y.Y."/>
            <person name="Lin Y.F."/>
            <person name="Hsu J.L."/>
            <person name="Li C.Y."/>
            <person name="Wang Z.W."/>
            <person name="Zhao X."/>
            <person name="Zhong W.Y."/>
            <person name="Ma X.K."/>
            <person name="Ma L."/>
            <person name="Huang J."/>
            <person name="Chen G.Z."/>
            <person name="Huang M.Z."/>
            <person name="Huang L."/>
            <person name="Peng D.H."/>
            <person name="Luo Y.B."/>
            <person name="Zou S.Q."/>
            <person name="Chen S.P."/>
            <person name="Lan S."/>
            <person name="Tsai W.C."/>
            <person name="Van de Peer Y."/>
            <person name="Liu Z.J."/>
        </authorList>
    </citation>
    <scope>NUCLEOTIDE SEQUENCE [LARGE SCALE GENOMIC DNA]</scope>
    <source>
        <strain evidence="2">Lor288</strain>
    </source>
</reference>
<gene>
    <name evidence="2" type="ORF">KSP40_PGU010569</name>
</gene>
<proteinExistence type="predicted"/>
<accession>A0ABR2MGR8</accession>
<evidence type="ECO:0000256" key="1">
    <source>
        <dbReference type="SAM" id="SignalP"/>
    </source>
</evidence>
<sequence length="102" mass="11070">MMSWKKTKAPLLLVSALLLAAAAATHSKVAGDYSNVFFSRPYEEEIVGLDGSLAVSPYCQDNRYLSNCALKSDSPATGQATPGQSYTGRGCQKYYQCRQGHQ</sequence>
<keyword evidence="1" id="KW-0732">Signal</keyword>
<name>A0ABR2MGR8_9ASPA</name>
<dbReference type="EMBL" id="JBBWWR010000007">
    <property type="protein sequence ID" value="KAK8963191.1"/>
    <property type="molecule type" value="Genomic_DNA"/>
</dbReference>
<dbReference type="Proteomes" id="UP001412067">
    <property type="component" value="Unassembled WGS sequence"/>
</dbReference>
<keyword evidence="3" id="KW-1185">Reference proteome</keyword>